<organism evidence="2 3">
    <name type="scientific">Cerrena zonata</name>
    <dbReference type="NCBI Taxonomy" id="2478898"/>
    <lineage>
        <taxon>Eukaryota</taxon>
        <taxon>Fungi</taxon>
        <taxon>Dikarya</taxon>
        <taxon>Basidiomycota</taxon>
        <taxon>Agaricomycotina</taxon>
        <taxon>Agaricomycetes</taxon>
        <taxon>Polyporales</taxon>
        <taxon>Cerrenaceae</taxon>
        <taxon>Cerrena</taxon>
    </lineage>
</organism>
<name>A0AAW0FBC7_9APHY</name>
<comment type="caution">
    <text evidence="2">The sequence shown here is derived from an EMBL/GenBank/DDBJ whole genome shotgun (WGS) entry which is preliminary data.</text>
</comment>
<evidence type="ECO:0000313" key="2">
    <source>
        <dbReference type="EMBL" id="KAK7675995.1"/>
    </source>
</evidence>
<proteinExistence type="predicted"/>
<keyword evidence="1" id="KW-1133">Transmembrane helix</keyword>
<feature type="transmembrane region" description="Helical" evidence="1">
    <location>
        <begin position="30"/>
        <end position="51"/>
    </location>
</feature>
<protein>
    <submittedName>
        <fullName evidence="2">Uncharacterized protein</fullName>
    </submittedName>
</protein>
<accession>A0AAW0FBC7</accession>
<sequence>MTSNPPAPYRSQKYSAKDLSIKLFATHCKALTVALCCVCHYILCIGLVFLIESLHEERTLDWNLSITV</sequence>
<dbReference type="AlphaFoldDB" id="A0AAW0FBC7"/>
<evidence type="ECO:0000256" key="1">
    <source>
        <dbReference type="SAM" id="Phobius"/>
    </source>
</evidence>
<keyword evidence="3" id="KW-1185">Reference proteome</keyword>
<reference evidence="2 3" key="1">
    <citation type="submission" date="2022-09" db="EMBL/GenBank/DDBJ databases">
        <authorList>
            <person name="Palmer J.M."/>
        </authorList>
    </citation>
    <scope>NUCLEOTIDE SEQUENCE [LARGE SCALE GENOMIC DNA]</scope>
    <source>
        <strain evidence="2 3">DSM 7382</strain>
    </source>
</reference>
<keyword evidence="1" id="KW-0812">Transmembrane</keyword>
<evidence type="ECO:0000313" key="3">
    <source>
        <dbReference type="Proteomes" id="UP001385951"/>
    </source>
</evidence>
<keyword evidence="1" id="KW-0472">Membrane</keyword>
<gene>
    <name evidence="2" type="ORF">QCA50_021052</name>
</gene>
<dbReference type="Proteomes" id="UP001385951">
    <property type="component" value="Unassembled WGS sequence"/>
</dbReference>
<dbReference type="EMBL" id="JASBNA010000144">
    <property type="protein sequence ID" value="KAK7675995.1"/>
    <property type="molecule type" value="Genomic_DNA"/>
</dbReference>